<dbReference type="EMBL" id="ML121535">
    <property type="protein sequence ID" value="RPB26404.1"/>
    <property type="molecule type" value="Genomic_DNA"/>
</dbReference>
<dbReference type="AlphaFoldDB" id="A0A3N4LU15"/>
<accession>A0A3N4LU15</accession>
<protein>
    <submittedName>
        <fullName evidence="1">Uncharacterized protein</fullName>
    </submittedName>
</protein>
<reference evidence="1 2" key="1">
    <citation type="journal article" date="2018" name="Nat. Ecol. Evol.">
        <title>Pezizomycetes genomes reveal the molecular basis of ectomycorrhizal truffle lifestyle.</title>
        <authorList>
            <person name="Murat C."/>
            <person name="Payen T."/>
            <person name="Noel B."/>
            <person name="Kuo A."/>
            <person name="Morin E."/>
            <person name="Chen J."/>
            <person name="Kohler A."/>
            <person name="Krizsan K."/>
            <person name="Balestrini R."/>
            <person name="Da Silva C."/>
            <person name="Montanini B."/>
            <person name="Hainaut M."/>
            <person name="Levati E."/>
            <person name="Barry K.W."/>
            <person name="Belfiori B."/>
            <person name="Cichocki N."/>
            <person name="Clum A."/>
            <person name="Dockter R.B."/>
            <person name="Fauchery L."/>
            <person name="Guy J."/>
            <person name="Iotti M."/>
            <person name="Le Tacon F."/>
            <person name="Lindquist E.A."/>
            <person name="Lipzen A."/>
            <person name="Malagnac F."/>
            <person name="Mello A."/>
            <person name="Molinier V."/>
            <person name="Miyauchi S."/>
            <person name="Poulain J."/>
            <person name="Riccioni C."/>
            <person name="Rubini A."/>
            <person name="Sitrit Y."/>
            <person name="Splivallo R."/>
            <person name="Traeger S."/>
            <person name="Wang M."/>
            <person name="Zifcakova L."/>
            <person name="Wipf D."/>
            <person name="Zambonelli A."/>
            <person name="Paolocci F."/>
            <person name="Nowrousian M."/>
            <person name="Ottonello S."/>
            <person name="Baldrian P."/>
            <person name="Spatafora J.W."/>
            <person name="Henrissat B."/>
            <person name="Nagy L.G."/>
            <person name="Aury J.M."/>
            <person name="Wincker P."/>
            <person name="Grigoriev I.V."/>
            <person name="Bonfante P."/>
            <person name="Martin F.M."/>
        </authorList>
    </citation>
    <scope>NUCLEOTIDE SEQUENCE [LARGE SCALE GENOMIC DNA]</scope>
    <source>
        <strain evidence="1 2">ATCC MYA-4762</strain>
    </source>
</reference>
<proteinExistence type="predicted"/>
<gene>
    <name evidence="1" type="ORF">L211DRAFT_847529</name>
</gene>
<keyword evidence="2" id="KW-1185">Reference proteome</keyword>
<dbReference type="Proteomes" id="UP000267821">
    <property type="component" value="Unassembled WGS sequence"/>
</dbReference>
<name>A0A3N4LU15_9PEZI</name>
<dbReference type="InParanoid" id="A0A3N4LU15"/>
<organism evidence="1 2">
    <name type="scientific">Terfezia boudieri ATCC MYA-4762</name>
    <dbReference type="NCBI Taxonomy" id="1051890"/>
    <lineage>
        <taxon>Eukaryota</taxon>
        <taxon>Fungi</taxon>
        <taxon>Dikarya</taxon>
        <taxon>Ascomycota</taxon>
        <taxon>Pezizomycotina</taxon>
        <taxon>Pezizomycetes</taxon>
        <taxon>Pezizales</taxon>
        <taxon>Pezizaceae</taxon>
        <taxon>Terfezia</taxon>
    </lineage>
</organism>
<sequence>MTICSDVDGLGAALRVITWEWFSVIAPTTVCQEASDSVPPRIPIVAVEDKYHSTSSDCGIRKGYLNIWRRISSRKKVLELSDDVNNEKLRNASDEPLLARISKRVVHSYLLYHKTMTDENNGSFDYCGLNWSVFPQVTSGPPSVHSQDT</sequence>
<evidence type="ECO:0000313" key="2">
    <source>
        <dbReference type="Proteomes" id="UP000267821"/>
    </source>
</evidence>
<evidence type="ECO:0000313" key="1">
    <source>
        <dbReference type="EMBL" id="RPB26404.1"/>
    </source>
</evidence>